<sequence>MNVEPPPTAEVLVTAERPGPRLWQVTSGEHTVWILGTQSPLPQKLRWRSAEVEAAIAGADEVLGAYTVSLRMGSQEWQRTSTTLEEDLPRKVYVRWTKMRDRYIDPRIPTDELLPASAAYLLQMSAFEHNGMTSSDEVWRTIYGLARLHDVPIRPQSYEVESPVTKVSKRTAREAGVRCLVQTMDRLDVDMTESRRRAEAWADGDMKMLRQLARSDQSYSETLARSWPFLSDKDVDRLIGQETTRLAAVIERAMIRNRRTFAALPVHMLMKEDGVLSILRAAGHRVEEPVD</sequence>
<keyword evidence="2" id="KW-1185">Reference proteome</keyword>
<dbReference type="RefSeq" id="WP_184335280.1">
    <property type="nucleotide sequence ID" value="NZ_JACHHZ010000006.1"/>
</dbReference>
<name>A0A841HSZ0_9GAMM</name>
<protein>
    <recommendedName>
        <fullName evidence="3">TraB/GumN family protein</fullName>
    </recommendedName>
</protein>
<comment type="caution">
    <text evidence="1">The sequence shown here is derived from an EMBL/GenBank/DDBJ whole genome shotgun (WGS) entry which is preliminary data.</text>
</comment>
<accession>A0A841HSZ0</accession>
<reference evidence="1 2" key="1">
    <citation type="submission" date="2020-08" db="EMBL/GenBank/DDBJ databases">
        <title>Genomic Encyclopedia of Type Strains, Phase IV (KMG-IV): sequencing the most valuable type-strain genomes for metagenomic binning, comparative biology and taxonomic classification.</title>
        <authorList>
            <person name="Goeker M."/>
        </authorList>
    </citation>
    <scope>NUCLEOTIDE SEQUENCE [LARGE SCALE GENOMIC DNA]</scope>
    <source>
        <strain evidence="1 2">DSM 26723</strain>
    </source>
</reference>
<dbReference type="InterPro" id="IPR002816">
    <property type="entry name" value="TraB/PrgY/GumN_fam"/>
</dbReference>
<dbReference type="CDD" id="cd14788">
    <property type="entry name" value="GumN"/>
    <property type="match status" value="1"/>
</dbReference>
<evidence type="ECO:0008006" key="3">
    <source>
        <dbReference type="Google" id="ProtNLM"/>
    </source>
</evidence>
<dbReference type="AlphaFoldDB" id="A0A841HSZ0"/>
<dbReference type="Proteomes" id="UP000588068">
    <property type="component" value="Unassembled WGS sequence"/>
</dbReference>
<organism evidence="1 2">
    <name type="scientific">Povalibacter uvarum</name>
    <dbReference type="NCBI Taxonomy" id="732238"/>
    <lineage>
        <taxon>Bacteria</taxon>
        <taxon>Pseudomonadati</taxon>
        <taxon>Pseudomonadota</taxon>
        <taxon>Gammaproteobacteria</taxon>
        <taxon>Steroidobacterales</taxon>
        <taxon>Steroidobacteraceae</taxon>
        <taxon>Povalibacter</taxon>
    </lineage>
</organism>
<gene>
    <name evidence="1" type="ORF">HNQ60_004784</name>
</gene>
<proteinExistence type="predicted"/>
<evidence type="ECO:0000313" key="2">
    <source>
        <dbReference type="Proteomes" id="UP000588068"/>
    </source>
</evidence>
<dbReference type="EMBL" id="JACHHZ010000006">
    <property type="protein sequence ID" value="MBB6095893.1"/>
    <property type="molecule type" value="Genomic_DNA"/>
</dbReference>
<dbReference type="Pfam" id="PF01963">
    <property type="entry name" value="TraB_PrgY_gumN"/>
    <property type="match status" value="1"/>
</dbReference>
<evidence type="ECO:0000313" key="1">
    <source>
        <dbReference type="EMBL" id="MBB6095893.1"/>
    </source>
</evidence>